<reference evidence="2" key="1">
    <citation type="submission" date="2019-10" db="EMBL/GenBank/DDBJ databases">
        <title>Streptomyces sp. nov., a novel actinobacterium isolated from alkaline environment.</title>
        <authorList>
            <person name="Golinska P."/>
        </authorList>
    </citation>
    <scope>NUCLEOTIDE SEQUENCE [LARGE SCALE GENOMIC DNA]</scope>
    <source>
        <strain evidence="2">DSM 42118</strain>
    </source>
</reference>
<keyword evidence="1" id="KW-0378">Hydrolase</keyword>
<dbReference type="Pfam" id="PF08282">
    <property type="entry name" value="Hydrolase_3"/>
    <property type="match status" value="2"/>
</dbReference>
<gene>
    <name evidence="1" type="ORF">FNQ90_07895</name>
</gene>
<accession>A0A7W3Y108</accession>
<dbReference type="Gene3D" id="3.30.1240.10">
    <property type="match status" value="1"/>
</dbReference>
<name>A0A7W3Y108_9ACTN</name>
<dbReference type="InterPro" id="IPR023214">
    <property type="entry name" value="HAD_sf"/>
</dbReference>
<sequence>MIVTDLDGTLLRRDKTVSDRTRAALAAADAAGIEVVFATGRPLRWLRVVDGVPGASTAVCANGAVVADLRPDGHRVTRLRPLDNAAALRVVSALRAVAPGTSFAVESTGGMGYDPHYPPLFPDAGATVGPVEELLSGAIGPDAPEGAGPGGPPTVVKLLAHHTELTPDLFLDLGRGAAAGDADVTRSSPSALLEISGAGVTKASTLAAHCALRGISASEVVAFGDMPNDLELLSWAGAGVAMANAHPDVLAATPWHTADHEEDGVAVVVERLLELPPAPAGSALPAMNRQPG</sequence>
<dbReference type="GO" id="GO:0016791">
    <property type="term" value="F:phosphatase activity"/>
    <property type="evidence" value="ECO:0007669"/>
    <property type="project" value="UniProtKB-ARBA"/>
</dbReference>
<dbReference type="Gene3D" id="3.40.50.1000">
    <property type="entry name" value="HAD superfamily/HAD-like"/>
    <property type="match status" value="1"/>
</dbReference>
<dbReference type="GO" id="GO:0005829">
    <property type="term" value="C:cytosol"/>
    <property type="evidence" value="ECO:0007669"/>
    <property type="project" value="TreeGrafter"/>
</dbReference>
<keyword evidence="2" id="KW-1185">Reference proteome</keyword>
<dbReference type="Proteomes" id="UP000538929">
    <property type="component" value="Unassembled WGS sequence"/>
</dbReference>
<dbReference type="GO" id="GO:0000287">
    <property type="term" value="F:magnesium ion binding"/>
    <property type="evidence" value="ECO:0007669"/>
    <property type="project" value="TreeGrafter"/>
</dbReference>
<evidence type="ECO:0000313" key="1">
    <source>
        <dbReference type="EMBL" id="MBB0244033.1"/>
    </source>
</evidence>
<dbReference type="PANTHER" id="PTHR10000:SF8">
    <property type="entry name" value="HAD SUPERFAMILY HYDROLASE-LIKE, TYPE 3"/>
    <property type="match status" value="1"/>
</dbReference>
<dbReference type="AlphaFoldDB" id="A0A7W3Y108"/>
<dbReference type="InterPro" id="IPR036412">
    <property type="entry name" value="HAD-like_sf"/>
</dbReference>
<protein>
    <submittedName>
        <fullName evidence="1">HAD hydrolase family protein</fullName>
    </submittedName>
</protein>
<comment type="caution">
    <text evidence="1">The sequence shown here is derived from an EMBL/GenBank/DDBJ whole genome shotgun (WGS) entry which is preliminary data.</text>
</comment>
<proteinExistence type="predicted"/>
<dbReference type="EMBL" id="VKHT01000162">
    <property type="protein sequence ID" value="MBB0244033.1"/>
    <property type="molecule type" value="Genomic_DNA"/>
</dbReference>
<organism evidence="1 2">
    <name type="scientific">Streptomyces alkaliphilus</name>
    <dbReference type="NCBI Taxonomy" id="1472722"/>
    <lineage>
        <taxon>Bacteria</taxon>
        <taxon>Bacillati</taxon>
        <taxon>Actinomycetota</taxon>
        <taxon>Actinomycetes</taxon>
        <taxon>Kitasatosporales</taxon>
        <taxon>Streptomycetaceae</taxon>
        <taxon>Streptomyces</taxon>
    </lineage>
</organism>
<evidence type="ECO:0000313" key="2">
    <source>
        <dbReference type="Proteomes" id="UP000538929"/>
    </source>
</evidence>
<dbReference type="PANTHER" id="PTHR10000">
    <property type="entry name" value="PHOSPHOSERINE PHOSPHATASE"/>
    <property type="match status" value="1"/>
</dbReference>
<dbReference type="SUPFAM" id="SSF56784">
    <property type="entry name" value="HAD-like"/>
    <property type="match status" value="1"/>
</dbReference>